<dbReference type="STRING" id="634771.SAMN04488128_1011828"/>
<proteinExistence type="inferred from homology"/>
<protein>
    <submittedName>
        <fullName evidence="5">p-47 protein</fullName>
    </submittedName>
</protein>
<reference evidence="6" key="1">
    <citation type="submission" date="2017-02" db="EMBL/GenBank/DDBJ databases">
        <authorList>
            <person name="Varghese N."/>
            <person name="Submissions S."/>
        </authorList>
    </citation>
    <scope>NUCLEOTIDE SEQUENCE [LARGE SCALE GENOMIC DNA]</scope>
    <source>
        <strain evidence="6">DSM 22224</strain>
    </source>
</reference>
<gene>
    <name evidence="5" type="ORF">SAMN04488128_1011828</name>
</gene>
<dbReference type="Proteomes" id="UP000190367">
    <property type="component" value="Unassembled WGS sequence"/>
</dbReference>
<dbReference type="OrthoDB" id="2082394at2"/>
<sequence length="513" mass="55660">MTTQTLPALSTFRAFQVPQLHEIEPEIFVKKYNLPKAVLAAEADTLGWDTVNSIRMPIVNASMEKSAKYPKEFHDQISTNWSFGGKFGAWKLVRGGSGAILFMQLPIPEGHMVFENDRLEFAEGYATISVKLTYLPQPPESLGDRGNGKPDDNGKPQYLVTDASVRSADDPAVVVQNMDYGTRKATPTQDALFKGALAIWLNKNLAQFTYIFTVVNINANASKGAFQWLKPTYTSYAYFNGATDETSYFGVLNMTSHDSPEGLSNQLPPSSIPAGCDSALLISSKKFLNNMVLPGMSTAFPKAAQGNFKPSANNTVIEKVGEDVELEPVNINGINYTPYLQDFTYQIVGDEMQINSKIKVSVGLGIDVFVLTTGYYKIKLVNKPDGGGQTLDFEESRIPKMNTWNEIATWAIVTDAIIAAITGCAAGVAKMMLKETFKRVVAYIIVAIIVGIIAAIPTIIAQVVQGKAAEVLPSIGDMIVDATGDIKWPDSTGFTPTKAEMNGSLQIGGMLAS</sequence>
<feature type="transmembrane region" description="Helical" evidence="3">
    <location>
        <begin position="440"/>
        <end position="464"/>
    </location>
</feature>
<keyword evidence="6" id="KW-1185">Reference proteome</keyword>
<dbReference type="RefSeq" id="WP_078668394.1">
    <property type="nucleotide sequence ID" value="NZ_FUWZ01000001.1"/>
</dbReference>
<keyword evidence="3" id="KW-1133">Transmembrane helix</keyword>
<dbReference type="InterPro" id="IPR010567">
    <property type="entry name" value="OrfX2/OrfX3/P47"/>
</dbReference>
<dbReference type="AlphaFoldDB" id="A0A1T4NZP1"/>
<keyword evidence="3" id="KW-0472">Membrane</keyword>
<organism evidence="5 6">
    <name type="scientific">Chitinophaga eiseniae</name>
    <dbReference type="NCBI Taxonomy" id="634771"/>
    <lineage>
        <taxon>Bacteria</taxon>
        <taxon>Pseudomonadati</taxon>
        <taxon>Bacteroidota</taxon>
        <taxon>Chitinophagia</taxon>
        <taxon>Chitinophagales</taxon>
        <taxon>Chitinophagaceae</taxon>
        <taxon>Chitinophaga</taxon>
    </lineage>
</organism>
<comment type="similarity">
    <text evidence="2">Belongs to the TULIP P47 family.</text>
</comment>
<keyword evidence="3" id="KW-0812">Transmembrane</keyword>
<evidence type="ECO:0000313" key="5">
    <source>
        <dbReference type="EMBL" id="SJZ84582.1"/>
    </source>
</evidence>
<evidence type="ECO:0000256" key="3">
    <source>
        <dbReference type="SAM" id="Phobius"/>
    </source>
</evidence>
<dbReference type="Pfam" id="PF06597">
    <property type="entry name" value="Clostridium_P47"/>
    <property type="match status" value="1"/>
</dbReference>
<dbReference type="EMBL" id="FUWZ01000001">
    <property type="protein sequence ID" value="SJZ84582.1"/>
    <property type="molecule type" value="Genomic_DNA"/>
</dbReference>
<name>A0A1T4NZP1_9BACT</name>
<evidence type="ECO:0000256" key="2">
    <source>
        <dbReference type="ARBA" id="ARBA00035010"/>
    </source>
</evidence>
<keyword evidence="1" id="KW-0843">Virulence</keyword>
<feature type="transmembrane region" description="Helical" evidence="3">
    <location>
        <begin position="407"/>
        <end position="428"/>
    </location>
</feature>
<accession>A0A1T4NZP1</accession>
<feature type="domain" description="Protein OrfX2/OrfX3/P47" evidence="4">
    <location>
        <begin position="45"/>
        <end position="509"/>
    </location>
</feature>
<evidence type="ECO:0000256" key="1">
    <source>
        <dbReference type="ARBA" id="ARBA00023026"/>
    </source>
</evidence>
<evidence type="ECO:0000259" key="4">
    <source>
        <dbReference type="Pfam" id="PF06597"/>
    </source>
</evidence>
<evidence type="ECO:0000313" key="6">
    <source>
        <dbReference type="Proteomes" id="UP000190367"/>
    </source>
</evidence>